<name>A0ABV7DSA3_9RHOB</name>
<organism evidence="1 2">
    <name type="scientific">Tabrizicola soli</name>
    <dbReference type="NCBI Taxonomy" id="2185115"/>
    <lineage>
        <taxon>Bacteria</taxon>
        <taxon>Pseudomonadati</taxon>
        <taxon>Pseudomonadota</taxon>
        <taxon>Alphaproteobacteria</taxon>
        <taxon>Rhodobacterales</taxon>
        <taxon>Paracoccaceae</taxon>
        <taxon>Tabrizicola</taxon>
    </lineage>
</organism>
<reference evidence="2" key="1">
    <citation type="journal article" date="2019" name="Int. J. Syst. Evol. Microbiol.">
        <title>The Global Catalogue of Microorganisms (GCM) 10K type strain sequencing project: providing services to taxonomists for standard genome sequencing and annotation.</title>
        <authorList>
            <consortium name="The Broad Institute Genomics Platform"/>
            <consortium name="The Broad Institute Genome Sequencing Center for Infectious Disease"/>
            <person name="Wu L."/>
            <person name="Ma J."/>
        </authorList>
    </citation>
    <scope>NUCLEOTIDE SEQUENCE [LARGE SCALE GENOMIC DNA]</scope>
    <source>
        <strain evidence="2">KCTC 62102</strain>
    </source>
</reference>
<accession>A0ABV7DSA3</accession>
<dbReference type="SUPFAM" id="SSF51182">
    <property type="entry name" value="RmlC-like cupins"/>
    <property type="match status" value="1"/>
</dbReference>
<dbReference type="RefSeq" id="WP_197643108.1">
    <property type="nucleotide sequence ID" value="NZ_JAEACP010000008.1"/>
</dbReference>
<comment type="caution">
    <text evidence="1">The sequence shown here is derived from an EMBL/GenBank/DDBJ whole genome shotgun (WGS) entry which is preliminary data.</text>
</comment>
<dbReference type="Pfam" id="PF16867">
    <property type="entry name" value="DMSP_lyase"/>
    <property type="match status" value="1"/>
</dbReference>
<dbReference type="InterPro" id="IPR014710">
    <property type="entry name" value="RmlC-like_jellyroll"/>
</dbReference>
<dbReference type="Gene3D" id="2.60.120.10">
    <property type="entry name" value="Jelly Rolls"/>
    <property type="match status" value="1"/>
</dbReference>
<evidence type="ECO:0000313" key="2">
    <source>
        <dbReference type="Proteomes" id="UP001595445"/>
    </source>
</evidence>
<proteinExistence type="predicted"/>
<evidence type="ECO:0000313" key="1">
    <source>
        <dbReference type="EMBL" id="MFC3085971.1"/>
    </source>
</evidence>
<protein>
    <submittedName>
        <fullName evidence="1">Dimethylsulfonioproprionate lyase family protein</fullName>
    </submittedName>
</protein>
<keyword evidence="1" id="KW-0456">Lyase</keyword>
<dbReference type="EMBL" id="JBHRSM010000013">
    <property type="protein sequence ID" value="MFC3085971.1"/>
    <property type="molecule type" value="Genomic_DNA"/>
</dbReference>
<dbReference type="InterPro" id="IPR031723">
    <property type="entry name" value="DMSP_lyase"/>
</dbReference>
<sequence length="190" mass="20542">MTRSPEISDFLAVSAKALRMSCTGEALRAAETVIGRFNTVGPAGGNAARLPVCDWIVPALAAVAPERAALGRTFAALEGQLEWKRRASARESDPQFWSGHANAMILGPGGLEEREDLWIGVTVMAPGVDYATHNHPPEEVYLSLSPGEWWNARMDWTDPGPTGCIYNPPGIAHAMRSGEGPFMAIWYLPL</sequence>
<gene>
    <name evidence="1" type="ORF">ACFOD6_07900</name>
</gene>
<dbReference type="InterPro" id="IPR011051">
    <property type="entry name" value="RmlC_Cupin_sf"/>
</dbReference>
<dbReference type="GO" id="GO:0016829">
    <property type="term" value="F:lyase activity"/>
    <property type="evidence" value="ECO:0007669"/>
    <property type="project" value="UniProtKB-KW"/>
</dbReference>
<dbReference type="Proteomes" id="UP001595445">
    <property type="component" value="Unassembled WGS sequence"/>
</dbReference>
<keyword evidence="2" id="KW-1185">Reference proteome</keyword>